<dbReference type="SUPFAM" id="SSF55383">
    <property type="entry name" value="Copper amine oxidase, domain N"/>
    <property type="match status" value="1"/>
</dbReference>
<keyword evidence="3" id="KW-1185">Reference proteome</keyword>
<feature type="domain" description="Copper amine oxidase-like N-terminal" evidence="1">
    <location>
        <begin position="66"/>
        <end position="174"/>
    </location>
</feature>
<dbReference type="InterPro" id="IPR036582">
    <property type="entry name" value="Mao_N_sf"/>
</dbReference>
<evidence type="ECO:0000259" key="1">
    <source>
        <dbReference type="Pfam" id="PF07833"/>
    </source>
</evidence>
<accession>A0ABX3GWV5</accession>
<comment type="caution">
    <text evidence="2">The sequence shown here is derived from an EMBL/GenBank/DDBJ whole genome shotgun (WGS) entry which is preliminary data.</text>
</comment>
<proteinExistence type="predicted"/>
<reference evidence="2 3" key="1">
    <citation type="submission" date="2016-10" db="EMBL/GenBank/DDBJ databases">
        <title>Paenibacillus species isolates.</title>
        <authorList>
            <person name="Beno S.M."/>
        </authorList>
    </citation>
    <scope>NUCLEOTIDE SEQUENCE [LARGE SCALE GENOMIC DNA]</scope>
    <source>
        <strain evidence="2 3">FSL H7-0744</strain>
    </source>
</reference>
<name>A0ABX3GWV5_PAEBO</name>
<evidence type="ECO:0000313" key="3">
    <source>
        <dbReference type="Proteomes" id="UP000187412"/>
    </source>
</evidence>
<evidence type="ECO:0000313" key="2">
    <source>
        <dbReference type="EMBL" id="OMD37163.1"/>
    </source>
</evidence>
<protein>
    <recommendedName>
        <fullName evidence="1">Copper amine oxidase-like N-terminal domain-containing protein</fullName>
    </recommendedName>
</protein>
<dbReference type="InterPro" id="IPR012854">
    <property type="entry name" value="Cu_amine_oxidase-like_N"/>
</dbReference>
<gene>
    <name evidence="2" type="ORF">BSK56_31505</name>
</gene>
<dbReference type="Pfam" id="PF07833">
    <property type="entry name" value="Cu_amine_oxidN1"/>
    <property type="match status" value="1"/>
</dbReference>
<organism evidence="2 3">
    <name type="scientific">Paenibacillus borealis</name>
    <dbReference type="NCBI Taxonomy" id="160799"/>
    <lineage>
        <taxon>Bacteria</taxon>
        <taxon>Bacillati</taxon>
        <taxon>Bacillota</taxon>
        <taxon>Bacilli</taxon>
        <taxon>Bacillales</taxon>
        <taxon>Paenibacillaceae</taxon>
        <taxon>Paenibacillus</taxon>
    </lineage>
</organism>
<dbReference type="EMBL" id="MPTB01000071">
    <property type="protein sequence ID" value="OMD37163.1"/>
    <property type="molecule type" value="Genomic_DNA"/>
</dbReference>
<dbReference type="Gene3D" id="3.30.457.10">
    <property type="entry name" value="Copper amine oxidase-like, N-terminal domain"/>
    <property type="match status" value="1"/>
</dbReference>
<sequence length="288" mass="32059">MLSHKVSLLLYLERLIHVFIKRKIMMLCLLITTFSSITIANAASTPSAPVKSPLLLKINQFYVAYTAPHAPYVDNKNRLMVPLRSISDLLAADVNYDAKTKIAMITRKNYLKEEEKNFTIKMTVGAKEIEINDVKSEMDTVPTLIKESMFIPLSVVTKALHIETTWDHNKGLVSLNLDPAYLPSGVVSDEGHLGKSDTKVRPINSTIQTTVNKAGIPIINVNVTALNEGKSSLSKGNYLRFYVQDSNFGSFDVYNKDQIKPGNTFSVQTTNTILADSLRYILVDAFAD</sequence>
<dbReference type="Proteomes" id="UP000187412">
    <property type="component" value="Unassembled WGS sequence"/>
</dbReference>